<keyword evidence="3 8" id="KW-0812">Transmembrane</keyword>
<gene>
    <name evidence="8 10" type="primary">murJ</name>
    <name evidence="10" type="ORF">BABL1_gene_272</name>
</gene>
<keyword evidence="8 9" id="KW-0813">Transport</keyword>
<evidence type="ECO:0000256" key="7">
    <source>
        <dbReference type="ARBA" id="ARBA00023136"/>
    </source>
</evidence>
<dbReference type="UniPathway" id="UPA00219"/>
<keyword evidence="5 8" id="KW-0573">Peptidoglycan synthesis</keyword>
<dbReference type="InterPro" id="IPR051050">
    <property type="entry name" value="Lipid_II_flippase_MurJ/MviN"/>
</dbReference>
<evidence type="ECO:0000256" key="9">
    <source>
        <dbReference type="PIRNR" id="PIRNR002869"/>
    </source>
</evidence>
<keyword evidence="2 8" id="KW-1003">Cell membrane</keyword>
<comment type="function">
    <text evidence="8 9">Involved in peptidoglycan biosynthesis. Transports lipid-linked peptidoglycan precursors from the inner to the outer leaflet of the cytoplasmic membrane.</text>
</comment>
<dbReference type="Pfam" id="PF03023">
    <property type="entry name" value="MurJ"/>
    <property type="match status" value="1"/>
</dbReference>
<feature type="transmembrane region" description="Helical" evidence="8">
    <location>
        <begin position="389"/>
        <end position="410"/>
    </location>
</feature>
<feature type="transmembrane region" description="Helical" evidence="8">
    <location>
        <begin position="318"/>
        <end position="342"/>
    </location>
</feature>
<dbReference type="eggNOG" id="COG0728">
    <property type="taxonomic scope" value="Bacteria"/>
</dbReference>
<evidence type="ECO:0000256" key="6">
    <source>
        <dbReference type="ARBA" id="ARBA00022989"/>
    </source>
</evidence>
<dbReference type="PIRSF" id="PIRSF002869">
    <property type="entry name" value="MviN"/>
    <property type="match status" value="1"/>
</dbReference>
<organism evidence="10 11">
    <name type="scientific">Candidatus Babela massiliensis</name>
    <dbReference type="NCBI Taxonomy" id="673862"/>
    <lineage>
        <taxon>Bacteria</taxon>
        <taxon>Candidatus Babelota</taxon>
        <taxon>Candidatus Babeliae</taxon>
        <taxon>Candidatus Babeliales</taxon>
        <taxon>Candidatus Babeliaceae</taxon>
        <taxon>Candidatus Babela</taxon>
    </lineage>
</organism>
<feature type="transmembrane region" description="Helical" evidence="8">
    <location>
        <begin position="235"/>
        <end position="255"/>
    </location>
</feature>
<dbReference type="RefSeq" id="WP_023792359.1">
    <property type="nucleotide sequence ID" value="NC_023003.1"/>
</dbReference>
<evidence type="ECO:0000256" key="8">
    <source>
        <dbReference type="HAMAP-Rule" id="MF_02078"/>
    </source>
</evidence>
<keyword evidence="8 9" id="KW-0961">Cell wall biogenesis/degradation</keyword>
<evidence type="ECO:0000256" key="4">
    <source>
        <dbReference type="ARBA" id="ARBA00022960"/>
    </source>
</evidence>
<comment type="subcellular location">
    <subcellularLocation>
        <location evidence="1 8">Cell membrane</location>
        <topology evidence="1 8">Multi-pass membrane protein</topology>
    </subcellularLocation>
</comment>
<feature type="transmembrane region" description="Helical" evidence="8">
    <location>
        <begin position="453"/>
        <end position="479"/>
    </location>
</feature>
<feature type="transmembrane region" description="Helical" evidence="8">
    <location>
        <begin position="275"/>
        <end position="297"/>
    </location>
</feature>
<feature type="transmembrane region" description="Helical" evidence="8">
    <location>
        <begin position="137"/>
        <end position="157"/>
    </location>
</feature>
<dbReference type="Proteomes" id="UP000018769">
    <property type="component" value="Chromosome I"/>
</dbReference>
<comment type="pathway">
    <text evidence="8">Cell wall biogenesis; peptidoglycan biosynthesis.</text>
</comment>
<dbReference type="InterPro" id="IPR004268">
    <property type="entry name" value="MurJ"/>
</dbReference>
<dbReference type="GO" id="GO:0015648">
    <property type="term" value="F:lipid-linked peptidoglycan transporter activity"/>
    <property type="evidence" value="ECO:0007669"/>
    <property type="project" value="UniProtKB-UniRule"/>
</dbReference>
<dbReference type="OrthoDB" id="9804143at2"/>
<dbReference type="GO" id="GO:0008360">
    <property type="term" value="P:regulation of cell shape"/>
    <property type="evidence" value="ECO:0007669"/>
    <property type="project" value="UniProtKB-UniRule"/>
</dbReference>
<accession>V6DII8</accession>
<dbReference type="NCBIfam" id="TIGR01695">
    <property type="entry name" value="murJ_mviN"/>
    <property type="match status" value="1"/>
</dbReference>
<feature type="transmembrane region" description="Helical" evidence="8">
    <location>
        <begin position="416"/>
        <end position="441"/>
    </location>
</feature>
<feature type="transmembrane region" description="Helical" evidence="8">
    <location>
        <begin position="169"/>
        <end position="189"/>
    </location>
</feature>
<sequence>MSNKLSKKNIIKKTFEFGLSSIISKVLAITRDILQIRYLGLGPLSDAFLVAYKIPNVLRKVFAEGALSAAFIPTLVKLLRQNKEDEANKLISGLLIFIGGILVLICTIIIIFPKAIIFVYANGFFKKGFELSVTVKLIRILISFILFISMGSILSGALQAKHQFGPTAWAPVILNIVYISALIASTYLHLSVYNFAFLILFGAILQSLFFLYYYKKFGFQFIWPDKSIKKHFQEVIFKFLPCIISMSTLELNAAIDERFGSTLSAGTYTLMDIAFKFMGIALSIFASGFASILLPYFSHVTNYAQKRLSFYIFQANKLIAWITLPATLIIIFLANKIIYTTFYKYSGSHFTLSNVNQTANLLIAYSSGLFFYSLNKILLSLYYSMQQMLIPTLVTVIGCILNIIFNFLLINKMGAVGLALATSLSAGLQSIIFLTILYFRFNFKIYLKAYTLFIMKLILQVSLISSLFYFIYNSIYYLINYHLIFLKSFLLEEIGFWLWVSPLIILIFLLLYKTRKLFGIKIYFLS</sequence>
<evidence type="ECO:0000256" key="2">
    <source>
        <dbReference type="ARBA" id="ARBA00022475"/>
    </source>
</evidence>
<dbReference type="PANTHER" id="PTHR47019">
    <property type="entry name" value="LIPID II FLIPPASE MURJ"/>
    <property type="match status" value="1"/>
</dbReference>
<proteinExistence type="inferred from homology"/>
<evidence type="ECO:0000256" key="1">
    <source>
        <dbReference type="ARBA" id="ARBA00004651"/>
    </source>
</evidence>
<keyword evidence="11" id="KW-1185">Reference proteome</keyword>
<evidence type="ECO:0000256" key="5">
    <source>
        <dbReference type="ARBA" id="ARBA00022984"/>
    </source>
</evidence>
<dbReference type="HAMAP" id="MF_02078">
    <property type="entry name" value="MurJ_MviN"/>
    <property type="match status" value="1"/>
</dbReference>
<dbReference type="AlphaFoldDB" id="V6DII8"/>
<dbReference type="GO" id="GO:0071555">
    <property type="term" value="P:cell wall organization"/>
    <property type="evidence" value="ECO:0007669"/>
    <property type="project" value="UniProtKB-UniRule"/>
</dbReference>
<feature type="transmembrane region" description="Helical" evidence="8">
    <location>
        <begin position="91"/>
        <end position="117"/>
    </location>
</feature>
<comment type="similarity">
    <text evidence="8 9">Belongs to the MurJ/MviN family.</text>
</comment>
<keyword evidence="4 8" id="KW-0133">Cell shape</keyword>
<evidence type="ECO:0000256" key="3">
    <source>
        <dbReference type="ARBA" id="ARBA00022692"/>
    </source>
</evidence>
<dbReference type="GO" id="GO:0009252">
    <property type="term" value="P:peptidoglycan biosynthetic process"/>
    <property type="evidence" value="ECO:0007669"/>
    <property type="project" value="UniProtKB-UniRule"/>
</dbReference>
<keyword evidence="6 8" id="KW-1133">Transmembrane helix</keyword>
<feature type="transmembrane region" description="Helical" evidence="8">
    <location>
        <begin position="494"/>
        <end position="512"/>
    </location>
</feature>
<reference evidence="10 11" key="1">
    <citation type="journal article" date="2015" name="Biol. Direct">
        <title>Babela massiliensis, a representative of a widespread bacterial phylum with unusual adaptations to parasitism in amoebae.</title>
        <authorList>
            <person name="Pagnier I."/>
            <person name="Yutin N."/>
            <person name="Croce O."/>
            <person name="Makarova K.S."/>
            <person name="Wolf Y.I."/>
            <person name="Benamar S."/>
            <person name="Raoult D."/>
            <person name="Koonin E.V."/>
            <person name="La Scola B."/>
        </authorList>
    </citation>
    <scope>NUCLEOTIDE SEQUENCE [LARGE SCALE GENOMIC DNA]</scope>
    <source>
        <strain evidence="11">BABL1</strain>
    </source>
</reference>
<keyword evidence="7 8" id="KW-0472">Membrane</keyword>
<dbReference type="STRING" id="673862.BABL1_gene_272"/>
<dbReference type="CDD" id="cd13123">
    <property type="entry name" value="MATE_MurJ_like"/>
    <property type="match status" value="1"/>
</dbReference>
<dbReference type="EMBL" id="HG793133">
    <property type="protein sequence ID" value="CDK30743.1"/>
    <property type="molecule type" value="Genomic_DNA"/>
</dbReference>
<dbReference type="GO" id="GO:0034204">
    <property type="term" value="P:lipid translocation"/>
    <property type="evidence" value="ECO:0007669"/>
    <property type="project" value="TreeGrafter"/>
</dbReference>
<protein>
    <recommendedName>
        <fullName evidence="8">Probable lipid II flippase MurJ</fullName>
    </recommendedName>
</protein>
<dbReference type="KEGG" id="dpb:BABL1_gene_272"/>
<feature type="transmembrane region" description="Helical" evidence="8">
    <location>
        <begin position="195"/>
        <end position="214"/>
    </location>
</feature>
<name>V6DII8_9BACT</name>
<dbReference type="GO" id="GO:0005886">
    <property type="term" value="C:plasma membrane"/>
    <property type="evidence" value="ECO:0007669"/>
    <property type="project" value="UniProtKB-SubCell"/>
</dbReference>
<dbReference type="PANTHER" id="PTHR47019:SF1">
    <property type="entry name" value="LIPID II FLIPPASE MURJ"/>
    <property type="match status" value="1"/>
</dbReference>
<evidence type="ECO:0000313" key="10">
    <source>
        <dbReference type="EMBL" id="CDK30743.1"/>
    </source>
</evidence>
<evidence type="ECO:0000313" key="11">
    <source>
        <dbReference type="Proteomes" id="UP000018769"/>
    </source>
</evidence>
<dbReference type="PRINTS" id="PR01806">
    <property type="entry name" value="VIRFACTRMVIN"/>
</dbReference>
<dbReference type="HOGENOM" id="CLU_006797_5_3_7"/>
<feature type="transmembrane region" description="Helical" evidence="8">
    <location>
        <begin position="362"/>
        <end position="382"/>
    </location>
</feature>